<feature type="non-terminal residue" evidence="2">
    <location>
        <position position="1"/>
    </location>
</feature>
<reference evidence="2 3" key="1">
    <citation type="journal article" date="2023" name="Plants (Basel)">
        <title>Bridging the Gap: Combining Genomics and Transcriptomics Approaches to Understand Stylosanthes scabra, an Orphan Legume from the Brazilian Caatinga.</title>
        <authorList>
            <person name="Ferreira-Neto J.R.C."/>
            <person name="da Silva M.D."/>
            <person name="Binneck E."/>
            <person name="de Melo N.F."/>
            <person name="da Silva R.H."/>
            <person name="de Melo A.L.T.M."/>
            <person name="Pandolfi V."/>
            <person name="Bustamante F.O."/>
            <person name="Brasileiro-Vidal A.C."/>
            <person name="Benko-Iseppon A.M."/>
        </authorList>
    </citation>
    <scope>NUCLEOTIDE SEQUENCE [LARGE SCALE GENOMIC DNA]</scope>
    <source>
        <tissue evidence="2">Leaves</tissue>
    </source>
</reference>
<evidence type="ECO:0000313" key="3">
    <source>
        <dbReference type="Proteomes" id="UP001341840"/>
    </source>
</evidence>
<gene>
    <name evidence="2" type="ORF">PIB30_114832</name>
</gene>
<name>A0ABU6X2U4_9FABA</name>
<proteinExistence type="predicted"/>
<evidence type="ECO:0000313" key="2">
    <source>
        <dbReference type="EMBL" id="MED6191293.1"/>
    </source>
</evidence>
<evidence type="ECO:0000256" key="1">
    <source>
        <dbReference type="SAM" id="MobiDB-lite"/>
    </source>
</evidence>
<dbReference type="Proteomes" id="UP001341840">
    <property type="component" value="Unassembled WGS sequence"/>
</dbReference>
<feature type="compositionally biased region" description="Polar residues" evidence="1">
    <location>
        <begin position="76"/>
        <end position="86"/>
    </location>
</feature>
<accession>A0ABU6X2U4</accession>
<comment type="caution">
    <text evidence="2">The sequence shown here is derived from an EMBL/GenBank/DDBJ whole genome shotgun (WGS) entry which is preliminary data.</text>
</comment>
<protein>
    <submittedName>
        <fullName evidence="2">Uncharacterized protein</fullName>
    </submittedName>
</protein>
<organism evidence="2 3">
    <name type="scientific">Stylosanthes scabra</name>
    <dbReference type="NCBI Taxonomy" id="79078"/>
    <lineage>
        <taxon>Eukaryota</taxon>
        <taxon>Viridiplantae</taxon>
        <taxon>Streptophyta</taxon>
        <taxon>Embryophyta</taxon>
        <taxon>Tracheophyta</taxon>
        <taxon>Spermatophyta</taxon>
        <taxon>Magnoliopsida</taxon>
        <taxon>eudicotyledons</taxon>
        <taxon>Gunneridae</taxon>
        <taxon>Pentapetalae</taxon>
        <taxon>rosids</taxon>
        <taxon>fabids</taxon>
        <taxon>Fabales</taxon>
        <taxon>Fabaceae</taxon>
        <taxon>Papilionoideae</taxon>
        <taxon>50 kb inversion clade</taxon>
        <taxon>dalbergioids sensu lato</taxon>
        <taxon>Dalbergieae</taxon>
        <taxon>Pterocarpus clade</taxon>
        <taxon>Stylosanthes</taxon>
    </lineage>
</organism>
<dbReference type="EMBL" id="JASCZI010192393">
    <property type="protein sequence ID" value="MED6191293.1"/>
    <property type="molecule type" value="Genomic_DNA"/>
</dbReference>
<feature type="region of interest" description="Disordered" evidence="1">
    <location>
        <begin position="59"/>
        <end position="86"/>
    </location>
</feature>
<sequence length="86" mass="8923">LALRFWVSRARQRSGGSCVGGGPGCGRAARTTNLGPALRPTPWTFQASGGRGFTAFGGNLGRPACPLRPPSKEQLRTGTDQGNPTV</sequence>
<keyword evidence="3" id="KW-1185">Reference proteome</keyword>